<dbReference type="InterPro" id="IPR051317">
    <property type="entry name" value="Gfo/Idh/MocA_oxidoreduct"/>
</dbReference>
<evidence type="ECO:0000313" key="3">
    <source>
        <dbReference type="EMBL" id="OEF24272.1"/>
    </source>
</evidence>
<reference evidence="3 4" key="1">
    <citation type="journal article" date="2012" name="Science">
        <title>Ecological populations of bacteria act as socially cohesive units of antibiotic production and resistance.</title>
        <authorList>
            <person name="Cordero O.X."/>
            <person name="Wildschutte H."/>
            <person name="Kirkup B."/>
            <person name="Proehl S."/>
            <person name="Ngo L."/>
            <person name="Hussain F."/>
            <person name="Le Roux F."/>
            <person name="Mincer T."/>
            <person name="Polz M.F."/>
        </authorList>
    </citation>
    <scope>NUCLEOTIDE SEQUENCE [LARGE SCALE GENOMIC DNA]</scope>
    <source>
        <strain evidence="3 4">1S-45</strain>
    </source>
</reference>
<feature type="domain" description="Gfo/Idh/MocA-like oxidoreductase N-terminal" evidence="1">
    <location>
        <begin position="1"/>
        <end position="119"/>
    </location>
</feature>
<dbReference type="Proteomes" id="UP000094070">
    <property type="component" value="Unassembled WGS sequence"/>
</dbReference>
<dbReference type="InterPro" id="IPR048477">
    <property type="entry name" value="YceM-like_C"/>
</dbReference>
<comment type="caution">
    <text evidence="3">The sequence shown here is derived from an EMBL/GenBank/DDBJ whole genome shotgun (WGS) entry which is preliminary data.</text>
</comment>
<evidence type="ECO:0000259" key="2">
    <source>
        <dbReference type="Pfam" id="PF21378"/>
    </source>
</evidence>
<proteinExistence type="predicted"/>
<evidence type="ECO:0000313" key="4">
    <source>
        <dbReference type="Proteomes" id="UP000094070"/>
    </source>
</evidence>
<dbReference type="AlphaFoldDB" id="A0A1E5E137"/>
<dbReference type="SUPFAM" id="SSF55347">
    <property type="entry name" value="Glyceraldehyde-3-phosphate dehydrogenase-like, C-terminal domain"/>
    <property type="match status" value="1"/>
</dbReference>
<dbReference type="OrthoDB" id="9781031at2"/>
<dbReference type="SUPFAM" id="SSF51735">
    <property type="entry name" value="NAD(P)-binding Rossmann-fold domains"/>
    <property type="match status" value="1"/>
</dbReference>
<dbReference type="GO" id="GO:0000166">
    <property type="term" value="F:nucleotide binding"/>
    <property type="evidence" value="ECO:0007669"/>
    <property type="project" value="InterPro"/>
</dbReference>
<sequence>MKIALIGLGGIAQKAYLPFITQLEGVEWVFCTRNAETLGLLAQKYKIRETYTDYQQLIHANIDAVMIHSATQSHLEIASFFLSNGIATFVDKPLAANAHDCETLYELSSRKQTPLYVGFNRRHIPLFNQHLIGVQSGMPHTPLLSLRWEKHRFNQPGDIRTFIFDDFIHPLDSVNIYAQPDVQDLQITSQWDTTQNQLGRLDVQWQQQGSLLHASMNRLFGTTQERVSANFANQSYEFSNFTEGTLWQLDKAEKLQAKDWMPMLTTKGFDSMIQEWLGVVKTGHMPSSLVERNLATHQLAEAICQHVLAQKTRKMH</sequence>
<dbReference type="InterPro" id="IPR036291">
    <property type="entry name" value="NAD(P)-bd_dom_sf"/>
</dbReference>
<gene>
    <name evidence="3" type="ORF">A1QC_10290</name>
</gene>
<dbReference type="Gene3D" id="3.40.50.720">
    <property type="entry name" value="NAD(P)-binding Rossmann-like Domain"/>
    <property type="match status" value="1"/>
</dbReference>
<dbReference type="PANTHER" id="PTHR43708:SF4">
    <property type="entry name" value="OXIDOREDUCTASE YCEM-RELATED"/>
    <property type="match status" value="1"/>
</dbReference>
<dbReference type="Gene3D" id="3.30.360.10">
    <property type="entry name" value="Dihydrodipicolinate Reductase, domain 2"/>
    <property type="match status" value="1"/>
</dbReference>
<organism evidence="3 4">
    <name type="scientific">Vibrio rumoiensis 1S-45</name>
    <dbReference type="NCBI Taxonomy" id="1188252"/>
    <lineage>
        <taxon>Bacteria</taxon>
        <taxon>Pseudomonadati</taxon>
        <taxon>Pseudomonadota</taxon>
        <taxon>Gammaproteobacteria</taxon>
        <taxon>Vibrionales</taxon>
        <taxon>Vibrionaceae</taxon>
        <taxon>Vibrio</taxon>
    </lineage>
</organism>
<dbReference type="EMBL" id="AJYK02000078">
    <property type="protein sequence ID" value="OEF24272.1"/>
    <property type="molecule type" value="Genomic_DNA"/>
</dbReference>
<protein>
    <submittedName>
        <fullName evidence="3">Oxidoreductase</fullName>
    </submittedName>
</protein>
<feature type="domain" description="YceM-like C-terminal" evidence="2">
    <location>
        <begin position="144"/>
        <end position="241"/>
    </location>
</feature>
<evidence type="ECO:0000259" key="1">
    <source>
        <dbReference type="Pfam" id="PF01408"/>
    </source>
</evidence>
<accession>A0A1E5E137</accession>
<dbReference type="eggNOG" id="COG0673">
    <property type="taxonomic scope" value="Bacteria"/>
</dbReference>
<dbReference type="InterPro" id="IPR000683">
    <property type="entry name" value="Gfo/Idh/MocA-like_OxRdtase_N"/>
</dbReference>
<dbReference type="RefSeq" id="WP_017023944.1">
    <property type="nucleotide sequence ID" value="NZ_AJYK02000078.1"/>
</dbReference>
<dbReference type="PANTHER" id="PTHR43708">
    <property type="entry name" value="CONSERVED EXPRESSED OXIDOREDUCTASE (EUROFUNG)"/>
    <property type="match status" value="1"/>
</dbReference>
<name>A0A1E5E137_9VIBR</name>
<dbReference type="Pfam" id="PF21378">
    <property type="entry name" value="YceM-like_C"/>
    <property type="match status" value="1"/>
</dbReference>
<keyword evidence="4" id="KW-1185">Reference proteome</keyword>
<dbReference type="STRING" id="1188252.A1QC_10290"/>
<dbReference type="Pfam" id="PF01408">
    <property type="entry name" value="GFO_IDH_MocA"/>
    <property type="match status" value="1"/>
</dbReference>